<proteinExistence type="predicted"/>
<organism evidence="1 2">
    <name type="scientific">Sphingobacterium tabacisoli</name>
    <dbReference type="NCBI Taxonomy" id="2044855"/>
    <lineage>
        <taxon>Bacteria</taxon>
        <taxon>Pseudomonadati</taxon>
        <taxon>Bacteroidota</taxon>
        <taxon>Sphingobacteriia</taxon>
        <taxon>Sphingobacteriales</taxon>
        <taxon>Sphingobacteriaceae</taxon>
        <taxon>Sphingobacterium</taxon>
    </lineage>
</organism>
<protein>
    <submittedName>
        <fullName evidence="1">DUF488 domain-containing protein</fullName>
    </submittedName>
</protein>
<comment type="caution">
    <text evidence="1">The sequence shown here is derived from an EMBL/GenBank/DDBJ whole genome shotgun (WGS) entry which is preliminary data.</text>
</comment>
<evidence type="ECO:0000313" key="1">
    <source>
        <dbReference type="EMBL" id="MFD2554004.1"/>
    </source>
</evidence>
<dbReference type="PANTHER" id="PTHR36849">
    <property type="entry name" value="CYTOPLASMIC PROTEIN-RELATED"/>
    <property type="match status" value="1"/>
</dbReference>
<evidence type="ECO:0000313" key="2">
    <source>
        <dbReference type="Proteomes" id="UP001597440"/>
    </source>
</evidence>
<dbReference type="Pfam" id="PF22752">
    <property type="entry name" value="DUF488-N3i"/>
    <property type="match status" value="1"/>
</dbReference>
<dbReference type="Proteomes" id="UP001597440">
    <property type="component" value="Unassembled WGS sequence"/>
</dbReference>
<dbReference type="RefSeq" id="WP_210355743.1">
    <property type="nucleotide sequence ID" value="NZ_JAEQMU010000005.1"/>
</dbReference>
<dbReference type="InterPro" id="IPR052552">
    <property type="entry name" value="YeaO-like"/>
</dbReference>
<name>A0ABW5KZR7_9SPHI</name>
<sequence length="117" mass="13849">MIRIKRIYEEPNASDGYRMLIDRLWPRGMRKDAAKLDEWNKDIAPSTALRKWFGHQPERFEEFILRYREELILKIDAVQRLKKLGEDGELTLLYAAKDEKMNQAAVLLDIIDNLNTT</sequence>
<dbReference type="EMBL" id="JBHULD010000007">
    <property type="protein sequence ID" value="MFD2554004.1"/>
    <property type="molecule type" value="Genomic_DNA"/>
</dbReference>
<keyword evidence="2" id="KW-1185">Reference proteome</keyword>
<reference evidence="2" key="1">
    <citation type="journal article" date="2019" name="Int. J. Syst. Evol. Microbiol.">
        <title>The Global Catalogue of Microorganisms (GCM) 10K type strain sequencing project: providing services to taxonomists for standard genome sequencing and annotation.</title>
        <authorList>
            <consortium name="The Broad Institute Genomics Platform"/>
            <consortium name="The Broad Institute Genome Sequencing Center for Infectious Disease"/>
            <person name="Wu L."/>
            <person name="Ma J."/>
        </authorList>
    </citation>
    <scope>NUCLEOTIDE SEQUENCE [LARGE SCALE GENOMIC DNA]</scope>
    <source>
        <strain evidence="2">KCTC 52298</strain>
    </source>
</reference>
<accession>A0ABW5KZR7</accession>
<dbReference type="PANTHER" id="PTHR36849:SF1">
    <property type="entry name" value="CYTOPLASMIC PROTEIN"/>
    <property type="match status" value="1"/>
</dbReference>
<gene>
    <name evidence="1" type="ORF">ACFSQW_06355</name>
</gene>